<dbReference type="Gene3D" id="3.65.10.10">
    <property type="entry name" value="Enolpyruvate transferase domain"/>
    <property type="match status" value="2"/>
</dbReference>
<dbReference type="SUPFAM" id="SSF55205">
    <property type="entry name" value="EPT/RTPC-like"/>
    <property type="match status" value="1"/>
</dbReference>
<dbReference type="PANTHER" id="PTHR43783:SF1">
    <property type="entry name" value="UDP-N-ACETYLGLUCOSAMINE 1-CARBOXYVINYLTRANSFERASE"/>
    <property type="match status" value="1"/>
</dbReference>
<feature type="binding site" evidence="12">
    <location>
        <begin position="122"/>
        <end position="126"/>
    </location>
    <ligand>
        <name>UDP-N-acetyl-alpha-D-glucosamine</name>
        <dbReference type="ChEBI" id="CHEBI:57705"/>
    </ligand>
</feature>
<dbReference type="PANTHER" id="PTHR43783">
    <property type="entry name" value="UDP-N-ACETYLGLUCOSAMINE 1-CARBOXYVINYLTRANSFERASE"/>
    <property type="match status" value="1"/>
</dbReference>
<evidence type="ECO:0000256" key="11">
    <source>
        <dbReference type="ARBA" id="ARBA00047527"/>
    </source>
</evidence>
<accession>A0A917FML5</accession>
<comment type="caution">
    <text evidence="14">The sequence shown here is derived from an EMBL/GenBank/DDBJ whole genome shotgun (WGS) entry which is preliminary data.</text>
</comment>
<evidence type="ECO:0000256" key="8">
    <source>
        <dbReference type="ARBA" id="ARBA00023306"/>
    </source>
</evidence>
<name>A0A917FML5_9BACL</name>
<comment type="catalytic activity">
    <reaction evidence="11 12">
        <text>phosphoenolpyruvate + UDP-N-acetyl-alpha-D-glucosamine = UDP-N-acetyl-3-O-(1-carboxyvinyl)-alpha-D-glucosamine + phosphate</text>
        <dbReference type="Rhea" id="RHEA:18681"/>
        <dbReference type="ChEBI" id="CHEBI:43474"/>
        <dbReference type="ChEBI" id="CHEBI:57705"/>
        <dbReference type="ChEBI" id="CHEBI:58702"/>
        <dbReference type="ChEBI" id="CHEBI:68483"/>
        <dbReference type="EC" id="2.5.1.7"/>
    </reaction>
</comment>
<dbReference type="RefSeq" id="WP_188528956.1">
    <property type="nucleotide sequence ID" value="NZ_BMGR01000002.1"/>
</dbReference>
<comment type="function">
    <text evidence="12">Cell wall formation. Adds enolpyruvyl to UDP-N-acetylglucosamine.</text>
</comment>
<feature type="binding site" evidence="12">
    <location>
        <begin position="22"/>
        <end position="23"/>
    </location>
    <ligand>
        <name>phosphoenolpyruvate</name>
        <dbReference type="ChEBI" id="CHEBI:58702"/>
    </ligand>
</feature>
<dbReference type="GO" id="GO:0008760">
    <property type="term" value="F:UDP-N-acetylglucosamine 1-carboxyvinyltransferase activity"/>
    <property type="evidence" value="ECO:0007669"/>
    <property type="project" value="UniProtKB-UniRule"/>
</dbReference>
<proteinExistence type="inferred from homology"/>
<comment type="caution">
    <text evidence="12">Lacks conserved residue(s) required for the propagation of feature annotation.</text>
</comment>
<gene>
    <name evidence="14" type="primary">murAA</name>
    <name evidence="12" type="synonym">murA</name>
    <name evidence="14" type="ORF">GCM10010916_06350</name>
</gene>
<dbReference type="InterPro" id="IPR001986">
    <property type="entry name" value="Enolpyruvate_Tfrase_dom"/>
</dbReference>
<comment type="pathway">
    <text evidence="2 12">Cell wall biogenesis; peptidoglycan biosynthesis.</text>
</comment>
<feature type="binding site" evidence="12">
    <location>
        <position position="328"/>
    </location>
    <ligand>
        <name>UDP-N-acetyl-alpha-D-glucosamine</name>
        <dbReference type="ChEBI" id="CHEBI:57705"/>
    </ligand>
</feature>
<reference evidence="14" key="1">
    <citation type="journal article" date="2014" name="Int. J. Syst. Evol. Microbiol.">
        <title>Complete genome sequence of Corynebacterium casei LMG S-19264T (=DSM 44701T), isolated from a smear-ripened cheese.</title>
        <authorList>
            <consortium name="US DOE Joint Genome Institute (JGI-PGF)"/>
            <person name="Walter F."/>
            <person name="Albersmeier A."/>
            <person name="Kalinowski J."/>
            <person name="Ruckert C."/>
        </authorList>
    </citation>
    <scope>NUCLEOTIDE SEQUENCE</scope>
    <source>
        <strain evidence="14">CGMCC 1.12987</strain>
    </source>
</reference>
<evidence type="ECO:0000313" key="15">
    <source>
        <dbReference type="Proteomes" id="UP000644756"/>
    </source>
</evidence>
<keyword evidence="5 12" id="KW-0808">Transferase</keyword>
<dbReference type="HAMAP" id="MF_00111">
    <property type="entry name" value="MurA"/>
    <property type="match status" value="1"/>
</dbReference>
<evidence type="ECO:0000256" key="4">
    <source>
        <dbReference type="ARBA" id="ARBA00022618"/>
    </source>
</evidence>
<dbReference type="GO" id="GO:0009252">
    <property type="term" value="P:peptidoglycan biosynthetic process"/>
    <property type="evidence" value="ECO:0007669"/>
    <property type="project" value="UniProtKB-UniRule"/>
</dbReference>
<evidence type="ECO:0000256" key="1">
    <source>
        <dbReference type="ARBA" id="ARBA00004496"/>
    </source>
</evidence>
<evidence type="ECO:0000313" key="14">
    <source>
        <dbReference type="EMBL" id="GGF91735.1"/>
    </source>
</evidence>
<dbReference type="Pfam" id="PF00275">
    <property type="entry name" value="EPSP_synthase"/>
    <property type="match status" value="1"/>
</dbReference>
<protein>
    <recommendedName>
        <fullName evidence="12">UDP-N-acetylglucosamine 1-carboxyvinyltransferase</fullName>
        <ecNumber evidence="12">2.5.1.7</ecNumber>
    </recommendedName>
    <alternativeName>
        <fullName evidence="12">Enoylpyruvate transferase</fullName>
    </alternativeName>
    <alternativeName>
        <fullName evidence="12">UDP-N-acetylglucosamine enolpyruvyl transferase</fullName>
        <shortName evidence="12">EPT</shortName>
    </alternativeName>
</protein>
<dbReference type="GO" id="GO:0051301">
    <property type="term" value="P:cell division"/>
    <property type="evidence" value="ECO:0007669"/>
    <property type="project" value="UniProtKB-KW"/>
</dbReference>
<evidence type="ECO:0000256" key="10">
    <source>
        <dbReference type="ARBA" id="ARBA00038367"/>
    </source>
</evidence>
<organism evidence="14 15">
    <name type="scientific">Paenibacillus abyssi</name>
    <dbReference type="NCBI Taxonomy" id="1340531"/>
    <lineage>
        <taxon>Bacteria</taxon>
        <taxon>Bacillati</taxon>
        <taxon>Bacillota</taxon>
        <taxon>Bacilli</taxon>
        <taxon>Bacillales</taxon>
        <taxon>Paenibacillaceae</taxon>
        <taxon>Paenibacillus</taxon>
    </lineage>
</organism>
<evidence type="ECO:0000256" key="12">
    <source>
        <dbReference type="HAMAP-Rule" id="MF_00111"/>
    </source>
</evidence>
<dbReference type="InterPro" id="IPR050068">
    <property type="entry name" value="MurA_subfamily"/>
</dbReference>
<dbReference type="InterPro" id="IPR013792">
    <property type="entry name" value="RNA3'P_cycl/enolpyr_Trfase_a/b"/>
</dbReference>
<dbReference type="FunFam" id="3.65.10.10:FF:000001">
    <property type="entry name" value="UDP-N-acetylglucosamine 1-carboxyvinyltransferase"/>
    <property type="match status" value="1"/>
</dbReference>
<dbReference type="EC" id="2.5.1.7" evidence="12"/>
<keyword evidence="15" id="KW-1185">Reference proteome</keyword>
<feature type="binding site" evidence="12">
    <location>
        <position position="93"/>
    </location>
    <ligand>
        <name>UDP-N-acetyl-alpha-D-glucosamine</name>
        <dbReference type="ChEBI" id="CHEBI:57705"/>
    </ligand>
</feature>
<evidence type="ECO:0000256" key="7">
    <source>
        <dbReference type="ARBA" id="ARBA00022984"/>
    </source>
</evidence>
<feature type="binding site" evidence="12">
    <location>
        <position position="306"/>
    </location>
    <ligand>
        <name>UDP-N-acetyl-alpha-D-glucosamine</name>
        <dbReference type="ChEBI" id="CHEBI:57705"/>
    </ligand>
</feature>
<dbReference type="InterPro" id="IPR005750">
    <property type="entry name" value="UDP_GlcNAc_COvinyl_MurA"/>
</dbReference>
<keyword evidence="8 12" id="KW-0131">Cell cycle</keyword>
<evidence type="ECO:0000256" key="5">
    <source>
        <dbReference type="ARBA" id="ARBA00022679"/>
    </source>
</evidence>
<evidence type="ECO:0000256" key="9">
    <source>
        <dbReference type="ARBA" id="ARBA00023316"/>
    </source>
</evidence>
<dbReference type="EMBL" id="BMGR01000002">
    <property type="protein sequence ID" value="GGF91735.1"/>
    <property type="molecule type" value="Genomic_DNA"/>
</dbReference>
<comment type="similarity">
    <text evidence="10 12">Belongs to the EPSP synthase family. MurA subfamily.</text>
</comment>
<dbReference type="CDD" id="cd01555">
    <property type="entry name" value="UdpNAET"/>
    <property type="match status" value="1"/>
</dbReference>
<keyword evidence="4 12" id="KW-0132">Cell division</keyword>
<keyword evidence="3 12" id="KW-0963">Cytoplasm</keyword>
<keyword evidence="9 12" id="KW-0961">Cell wall biogenesis/degradation</keyword>
<keyword evidence="6 12" id="KW-0133">Cell shape</keyword>
<dbReference type="InterPro" id="IPR036968">
    <property type="entry name" value="Enolpyruvate_Tfrase_sf"/>
</dbReference>
<dbReference type="NCBIfam" id="TIGR01072">
    <property type="entry name" value="murA"/>
    <property type="match status" value="1"/>
</dbReference>
<keyword evidence="12" id="KW-0670">Pyruvate</keyword>
<keyword evidence="7 12" id="KW-0573">Peptidoglycan synthesis</keyword>
<dbReference type="GO" id="GO:0008360">
    <property type="term" value="P:regulation of cell shape"/>
    <property type="evidence" value="ECO:0007669"/>
    <property type="project" value="UniProtKB-KW"/>
</dbReference>
<evidence type="ECO:0000256" key="6">
    <source>
        <dbReference type="ARBA" id="ARBA00022960"/>
    </source>
</evidence>
<evidence type="ECO:0000259" key="13">
    <source>
        <dbReference type="Pfam" id="PF00275"/>
    </source>
</evidence>
<dbReference type="NCBIfam" id="NF009470">
    <property type="entry name" value="PRK12830.1"/>
    <property type="match status" value="1"/>
</dbReference>
<feature type="domain" description="Enolpyruvate transferase" evidence="13">
    <location>
        <begin position="6"/>
        <end position="407"/>
    </location>
</feature>
<dbReference type="GO" id="GO:0071555">
    <property type="term" value="P:cell wall organization"/>
    <property type="evidence" value="ECO:0007669"/>
    <property type="project" value="UniProtKB-KW"/>
</dbReference>
<dbReference type="Proteomes" id="UP000644756">
    <property type="component" value="Unassembled WGS sequence"/>
</dbReference>
<dbReference type="GO" id="GO:0019277">
    <property type="term" value="P:UDP-N-acetylgalactosamine biosynthetic process"/>
    <property type="evidence" value="ECO:0007669"/>
    <property type="project" value="InterPro"/>
</dbReference>
<sequence length="490" mass="51577">MSKIIVRGGQRLSGTVKVSGAKNSVLPILAASLLANEGESVIHDVPLLDDVINIQKVIGSLGAKISYKSEMMYIDASQLTSFEAPYDLVRKMRASFLVMGPLLARLGSARISLPGGCAIGTRPIDQHLKGFEAMGAEINLGQGYIEAKTNGKLQGAKIYLDVASVGATENIMMAAALAEGTTTIENAAKEPEIVDLANYLNAMGAKVRGAGTGMIRIEGVESLRGVAHTVIPDRVEAGTYIIAAAITGGDVYVEGAISDHLAPVISKLQEMGVEIEEGDNGLHVRANHPLKSVDVKTLPYPGFPTDMQSQMMALLMVSEGTSIVTETVFENRFMHVEEFAKLQGQIKVEGRSAIISGNTPLVGAKVCATDLRAGAALICAALKAEGETEISGIYHVDRGYVNITEKLASLGANIKREEVITTEVTAAEEAAANVIKEITEEAVPVLTPAVAAQSESVPPLAPAMSADSDSGSFKRDKDVAAVLNVQPTWA</sequence>
<comment type="subcellular location">
    <subcellularLocation>
        <location evidence="1 12">Cytoplasm</location>
    </subcellularLocation>
</comment>
<reference evidence="14" key="2">
    <citation type="submission" date="2020-09" db="EMBL/GenBank/DDBJ databases">
        <authorList>
            <person name="Sun Q."/>
            <person name="Zhou Y."/>
        </authorList>
    </citation>
    <scope>NUCLEOTIDE SEQUENCE</scope>
    <source>
        <strain evidence="14">CGMCC 1.12987</strain>
    </source>
</reference>
<dbReference type="GO" id="GO:0005737">
    <property type="term" value="C:cytoplasm"/>
    <property type="evidence" value="ECO:0007669"/>
    <property type="project" value="UniProtKB-SubCell"/>
</dbReference>
<feature type="modified residue" description="2-(S-cysteinyl)pyruvic acid O-phosphothioketal" evidence="12">
    <location>
        <position position="117"/>
    </location>
</feature>
<feature type="active site" description="Proton donor" evidence="12">
    <location>
        <position position="117"/>
    </location>
</feature>
<evidence type="ECO:0000256" key="2">
    <source>
        <dbReference type="ARBA" id="ARBA00004752"/>
    </source>
</evidence>
<dbReference type="NCBIfam" id="NF006873">
    <property type="entry name" value="PRK09369.1"/>
    <property type="match status" value="1"/>
</dbReference>
<dbReference type="AlphaFoldDB" id="A0A917FML5"/>
<evidence type="ECO:0000256" key="3">
    <source>
        <dbReference type="ARBA" id="ARBA00022490"/>
    </source>
</evidence>